<keyword evidence="7 9" id="KW-0012">Acyltransferase</keyword>
<reference evidence="13" key="1">
    <citation type="submission" date="2024-06" db="EMBL/GenBank/DDBJ databases">
        <title>Draft Genome Sequences of Epichloe bromicola Strains Isolated from Elymus ciliaris.</title>
        <authorList>
            <consortium name="Epichloe bromicola genome sequencing consortium"/>
            <person name="Miura A."/>
            <person name="Imano S."/>
            <person name="Ashida A."/>
            <person name="Sato I."/>
            <person name="Chiba S."/>
            <person name="Tanaka A."/>
            <person name="Camagna M."/>
            <person name="Takemoto D."/>
        </authorList>
    </citation>
    <scope>NUCLEOTIDE SEQUENCE [LARGE SCALE GENOMIC DNA]</scope>
    <source>
        <strain evidence="13">DP</strain>
    </source>
</reference>
<evidence type="ECO:0000256" key="9">
    <source>
        <dbReference type="PIRNR" id="PIRNR038084"/>
    </source>
</evidence>
<evidence type="ECO:0000256" key="6">
    <source>
        <dbReference type="ARBA" id="ARBA00023242"/>
    </source>
</evidence>
<feature type="region of interest" description="Disordered" evidence="10">
    <location>
        <begin position="455"/>
        <end position="481"/>
    </location>
</feature>
<evidence type="ECO:0000256" key="4">
    <source>
        <dbReference type="ARBA" id="ARBA00021268"/>
    </source>
</evidence>
<dbReference type="InterPro" id="IPR016181">
    <property type="entry name" value="Acyl_CoA_acyltransferase"/>
</dbReference>
<evidence type="ECO:0000256" key="1">
    <source>
        <dbReference type="ARBA" id="ARBA00004123"/>
    </source>
</evidence>
<dbReference type="Pfam" id="PF21184">
    <property type="entry name" value="HAT1_C_fung"/>
    <property type="match status" value="1"/>
</dbReference>
<protein>
    <recommendedName>
        <fullName evidence="4 9">Histone acetyltransferase type B catalytic subunit</fullName>
        <ecNumber evidence="3 9">2.3.1.48</ecNumber>
    </recommendedName>
</protein>
<name>A0ABQ0CE94_9HYPO</name>
<dbReference type="EMBL" id="BAAFGZ010000004">
    <property type="protein sequence ID" value="GAB0131754.1"/>
    <property type="molecule type" value="Genomic_DNA"/>
</dbReference>
<dbReference type="Pfam" id="PF10394">
    <property type="entry name" value="Hat1_N"/>
    <property type="match status" value="1"/>
</dbReference>
<comment type="similarity">
    <text evidence="2 9">Belongs to the HAT1 family.</text>
</comment>
<sequence length="481" mass="54518">MAALPDLTDWLVDSNDALSVSLVSPSKSGLRLVDTFHPKFTYPIFGDEEKIFGYRDLKISLRYRANDMRPHVDVAYSKKLAPPAGVDEPTDINAILQEGNHLPKVAFVKSSDFESSAQQLGDNWTPPGSLHETLDGPDGQYEIWKGSLADPSILQLNSRIQILVPLFIEGGSYIGQVPDSDSSEQNLSDADRWTLFFLYRTQRSLDEPDKKSYVFVGFSTIYRFFYFGQAPTPPPEGDGWELPEGNLDLSTLPCRTRLSQFVILPPFQGKGNGAKLYKSIFHYYHRHKQTHEFTVENPNEAFDDLRDICDLAYLKSIPEFKDLKLDASVTIPKKGVVPKLIVGEEKLEEIRQRAKIAPRQFSRVLEMYLMSQLPPSVRPTMVLDGTLPAPTKEDKHLERLWQLIAKQRLYKHNKELLSQVGPSERIDKLHETLTGVELEYARLLAAYERTLKHGQENADGKRKLNGDESESASKKARVREA</sequence>
<dbReference type="Gene3D" id="1.10.10.390">
    <property type="match status" value="1"/>
</dbReference>
<evidence type="ECO:0000256" key="10">
    <source>
        <dbReference type="SAM" id="MobiDB-lite"/>
    </source>
</evidence>
<evidence type="ECO:0000313" key="13">
    <source>
        <dbReference type="Proteomes" id="UP001562357"/>
    </source>
</evidence>
<keyword evidence="9" id="KW-0963">Cytoplasm</keyword>
<evidence type="ECO:0000256" key="2">
    <source>
        <dbReference type="ARBA" id="ARBA00010543"/>
    </source>
</evidence>
<gene>
    <name evidence="12" type="primary">g213</name>
    <name evidence="12" type="ORF">EsDP_00000213</name>
</gene>
<evidence type="ECO:0000259" key="11">
    <source>
        <dbReference type="Pfam" id="PF10394"/>
    </source>
</evidence>
<dbReference type="InterPro" id="IPR019467">
    <property type="entry name" value="Hat1_N"/>
</dbReference>
<feature type="domain" description="Histone acetyl transferase HAT1 N-terminal" evidence="11">
    <location>
        <begin position="10"/>
        <end position="169"/>
    </location>
</feature>
<accession>A0ABQ0CE94</accession>
<dbReference type="Gene3D" id="3.90.360.10">
    <property type="entry name" value="Histone acetyl transferase 1 (HAT1), N-terminal domain"/>
    <property type="match status" value="1"/>
</dbReference>
<feature type="compositionally biased region" description="Basic and acidic residues" evidence="10">
    <location>
        <begin position="455"/>
        <end position="466"/>
    </location>
</feature>
<comment type="catalytic activity">
    <reaction evidence="8 9">
        <text>L-lysyl-[protein] + acetyl-CoA = N(6)-acetyl-L-lysyl-[protein] + CoA + H(+)</text>
        <dbReference type="Rhea" id="RHEA:45948"/>
        <dbReference type="Rhea" id="RHEA-COMP:9752"/>
        <dbReference type="Rhea" id="RHEA-COMP:10731"/>
        <dbReference type="ChEBI" id="CHEBI:15378"/>
        <dbReference type="ChEBI" id="CHEBI:29969"/>
        <dbReference type="ChEBI" id="CHEBI:57287"/>
        <dbReference type="ChEBI" id="CHEBI:57288"/>
        <dbReference type="ChEBI" id="CHEBI:61930"/>
        <dbReference type="EC" id="2.3.1.48"/>
    </reaction>
</comment>
<evidence type="ECO:0000256" key="8">
    <source>
        <dbReference type="ARBA" id="ARBA00048017"/>
    </source>
</evidence>
<keyword evidence="5 9" id="KW-0808">Transferase</keyword>
<comment type="function">
    <text evidence="9">Catalytic component of the histone acetylase B (HAT-B) complex. Has intrinsic substrate specificity that modifies lysine in recognition sequence GXGKXG. Involved in DNA double-strand break repair.</text>
</comment>
<comment type="caution">
    <text evidence="12">The sequence shown here is derived from an EMBL/GenBank/DDBJ whole genome shotgun (WGS) entry which is preliminary data.</text>
</comment>
<dbReference type="Gene3D" id="3.40.630.30">
    <property type="match status" value="1"/>
</dbReference>
<organism evidence="12 13">
    <name type="scientific">Epichloe bromicola</name>
    <dbReference type="NCBI Taxonomy" id="79588"/>
    <lineage>
        <taxon>Eukaryota</taxon>
        <taxon>Fungi</taxon>
        <taxon>Dikarya</taxon>
        <taxon>Ascomycota</taxon>
        <taxon>Pezizomycotina</taxon>
        <taxon>Sordariomycetes</taxon>
        <taxon>Hypocreomycetidae</taxon>
        <taxon>Hypocreales</taxon>
        <taxon>Clavicipitaceae</taxon>
        <taxon>Epichloe</taxon>
    </lineage>
</organism>
<dbReference type="InterPro" id="IPR017380">
    <property type="entry name" value="Hist_AcTrfase_B-typ_cat-su"/>
</dbReference>
<dbReference type="EC" id="2.3.1.48" evidence="3 9"/>
<evidence type="ECO:0000313" key="12">
    <source>
        <dbReference type="EMBL" id="GAB0131754.1"/>
    </source>
</evidence>
<evidence type="ECO:0000256" key="7">
    <source>
        <dbReference type="ARBA" id="ARBA00023315"/>
    </source>
</evidence>
<evidence type="ECO:0000256" key="3">
    <source>
        <dbReference type="ARBA" id="ARBA00013184"/>
    </source>
</evidence>
<keyword evidence="13" id="KW-1185">Reference proteome</keyword>
<proteinExistence type="inferred from homology"/>
<dbReference type="SUPFAM" id="SSF55729">
    <property type="entry name" value="Acyl-CoA N-acyltransferases (Nat)"/>
    <property type="match status" value="1"/>
</dbReference>
<dbReference type="Proteomes" id="UP001562357">
    <property type="component" value="Unassembled WGS sequence"/>
</dbReference>
<comment type="subunit">
    <text evidence="9">Component of the HAT-B complex composed of at least HAT1 and HAT2. The HAT-B complex binds to histone H4 tail.</text>
</comment>
<evidence type="ECO:0000256" key="5">
    <source>
        <dbReference type="ARBA" id="ARBA00022679"/>
    </source>
</evidence>
<keyword evidence="6 9" id="KW-0539">Nucleus</keyword>
<comment type="subcellular location">
    <subcellularLocation>
        <location evidence="9">Cytoplasm</location>
    </subcellularLocation>
    <subcellularLocation>
        <location evidence="1 9">Nucleus</location>
    </subcellularLocation>
</comment>
<dbReference type="PANTHER" id="PTHR12046">
    <property type="entry name" value="HISTONE ACETYLTRANSFERASE TYPE B CATALYTIC SUBUNIT"/>
    <property type="match status" value="1"/>
</dbReference>
<dbReference type="PIRSF" id="PIRSF038084">
    <property type="entry name" value="HAT-B_cat"/>
    <property type="match status" value="1"/>
</dbReference>
<dbReference type="InterPro" id="IPR013523">
    <property type="entry name" value="Hist_AcTrfase_HAT1_C"/>
</dbReference>
<dbReference type="InterPro" id="IPR037113">
    <property type="entry name" value="Hat1_N_sf"/>
</dbReference>